<dbReference type="PROSITE" id="PS00101">
    <property type="entry name" value="HEXAPEP_TRANSFERASES"/>
    <property type="match status" value="1"/>
</dbReference>
<dbReference type="Pfam" id="PF00132">
    <property type="entry name" value="Hexapep"/>
    <property type="match status" value="1"/>
</dbReference>
<sequence>MSKDIFERDRSGEMVDMNEPEFSKILAIIQQTQNLCYELNKLPPNSDKVRGIFSQIIGKEVGQDCWIMPPFFVDFGKNISVGKGFLLQQNCTFMDRGGIEIGDNVWIAPNVRITTINHDFNPYNRQATFCKGVKIGDRVWVGIGATICPGVSIGENSIIAAGAVVTKDVPPNVIVGGNPAKIIKTLENYKKPKEV</sequence>
<dbReference type="CDD" id="cd03357">
    <property type="entry name" value="LbH_MAT_GAT"/>
    <property type="match status" value="1"/>
</dbReference>
<evidence type="ECO:0000313" key="6">
    <source>
        <dbReference type="Proteomes" id="UP000018731"/>
    </source>
</evidence>
<dbReference type="PANTHER" id="PTHR23416">
    <property type="entry name" value="SIALIC ACID SYNTHASE-RELATED"/>
    <property type="match status" value="1"/>
</dbReference>
<dbReference type="PANTHER" id="PTHR23416:SF23">
    <property type="entry name" value="ACETYLTRANSFERASE C18B11.09C-RELATED"/>
    <property type="match status" value="1"/>
</dbReference>
<keyword evidence="4" id="KW-0012">Acyltransferase</keyword>
<keyword evidence="2" id="KW-0808">Transferase</keyword>
<dbReference type="InterPro" id="IPR018357">
    <property type="entry name" value="Hexapep_transf_CS"/>
</dbReference>
<dbReference type="eggNOG" id="COG0110">
    <property type="taxonomic scope" value="Bacteria"/>
</dbReference>
<evidence type="ECO:0000256" key="4">
    <source>
        <dbReference type="ARBA" id="ARBA00023315"/>
    </source>
</evidence>
<dbReference type="InterPro" id="IPR001451">
    <property type="entry name" value="Hexapep"/>
</dbReference>
<accession>V8C7M4</accession>
<dbReference type="HOGENOM" id="CLU_051638_3_4_7"/>
<protein>
    <recommendedName>
        <fullName evidence="7">Maltose/galactoside acetyltransferase domain-containing protein</fullName>
    </recommendedName>
</protein>
<dbReference type="GO" id="GO:0008374">
    <property type="term" value="F:O-acyltransferase activity"/>
    <property type="evidence" value="ECO:0007669"/>
    <property type="project" value="TreeGrafter"/>
</dbReference>
<dbReference type="PATRIC" id="fig|1357400.3.peg.1637"/>
<dbReference type="InterPro" id="IPR011004">
    <property type="entry name" value="Trimer_LpxA-like_sf"/>
</dbReference>
<evidence type="ECO:0000256" key="2">
    <source>
        <dbReference type="ARBA" id="ARBA00022679"/>
    </source>
</evidence>
<evidence type="ECO:0000256" key="1">
    <source>
        <dbReference type="ARBA" id="ARBA00007274"/>
    </source>
</evidence>
<dbReference type="RefSeq" id="WP_023927950.1">
    <property type="nucleotide sequence ID" value="NZ_KI669454.1"/>
</dbReference>
<dbReference type="EMBL" id="AZJI01000005">
    <property type="protein sequence ID" value="ETD23413.1"/>
    <property type="molecule type" value="Genomic_DNA"/>
</dbReference>
<evidence type="ECO:0000313" key="5">
    <source>
        <dbReference type="EMBL" id="ETD23413.1"/>
    </source>
</evidence>
<gene>
    <name evidence="5" type="ORF">HMPREF2086_01215</name>
</gene>
<dbReference type="STRING" id="1357400.HMPREF2086_01215"/>
<reference evidence="5 6" key="1">
    <citation type="journal article" date="2014" name="Genome Announc.">
        <title>Draft genome sequences of six enterohepatic helicobacter species isolated from humans and one from rhesus macaques.</title>
        <authorList>
            <person name="Shen Z."/>
            <person name="Sheh A."/>
            <person name="Young S.K."/>
            <person name="Abouelliel A."/>
            <person name="Ward D.V."/>
            <person name="Earl A.M."/>
            <person name="Fox J.G."/>
        </authorList>
    </citation>
    <scope>NUCLEOTIDE SEQUENCE [LARGE SCALE GENOMIC DNA]</scope>
    <source>
        <strain evidence="5 6">MIT 99-5501</strain>
    </source>
</reference>
<proteinExistence type="inferred from homology"/>
<name>V8C7M4_9HELI</name>
<organism evidence="5 6">
    <name type="scientific">Helicobacter macacae MIT 99-5501</name>
    <dbReference type="NCBI Taxonomy" id="1357400"/>
    <lineage>
        <taxon>Bacteria</taxon>
        <taxon>Pseudomonadati</taxon>
        <taxon>Campylobacterota</taxon>
        <taxon>Epsilonproteobacteria</taxon>
        <taxon>Campylobacterales</taxon>
        <taxon>Helicobacteraceae</taxon>
        <taxon>Helicobacter</taxon>
    </lineage>
</organism>
<dbReference type="SUPFAM" id="SSF51161">
    <property type="entry name" value="Trimeric LpxA-like enzymes"/>
    <property type="match status" value="1"/>
</dbReference>
<dbReference type="Proteomes" id="UP000018731">
    <property type="component" value="Unassembled WGS sequence"/>
</dbReference>
<comment type="caution">
    <text evidence="5">The sequence shown here is derived from an EMBL/GenBank/DDBJ whole genome shotgun (WGS) entry which is preliminary data.</text>
</comment>
<dbReference type="OrthoDB" id="9815592at2"/>
<keyword evidence="3" id="KW-0677">Repeat</keyword>
<evidence type="ECO:0008006" key="7">
    <source>
        <dbReference type="Google" id="ProtNLM"/>
    </source>
</evidence>
<keyword evidence="6" id="KW-1185">Reference proteome</keyword>
<evidence type="ECO:0000256" key="3">
    <source>
        <dbReference type="ARBA" id="ARBA00022737"/>
    </source>
</evidence>
<comment type="similarity">
    <text evidence="1">Belongs to the transferase hexapeptide repeat family.</text>
</comment>
<dbReference type="InterPro" id="IPR051159">
    <property type="entry name" value="Hexapeptide_acetyltransf"/>
</dbReference>
<dbReference type="Pfam" id="PF14602">
    <property type="entry name" value="Hexapep_2"/>
    <property type="match status" value="1"/>
</dbReference>
<dbReference type="Gene3D" id="2.160.10.10">
    <property type="entry name" value="Hexapeptide repeat proteins"/>
    <property type="match status" value="1"/>
</dbReference>
<dbReference type="AlphaFoldDB" id="V8C7M4"/>